<gene>
    <name evidence="1" type="ORF">PR048_006460</name>
</gene>
<reference evidence="1 2" key="1">
    <citation type="submission" date="2023-02" db="EMBL/GenBank/DDBJ databases">
        <title>LHISI_Scaffold_Assembly.</title>
        <authorList>
            <person name="Stuart O.P."/>
            <person name="Cleave R."/>
            <person name="Magrath M.J.L."/>
            <person name="Mikheyev A.S."/>
        </authorList>
    </citation>
    <scope>NUCLEOTIDE SEQUENCE [LARGE SCALE GENOMIC DNA]</scope>
    <source>
        <strain evidence="1">Daus_M_001</strain>
        <tissue evidence="1">Leg muscle</tissue>
    </source>
</reference>
<accession>A0ABQ9IC88</accession>
<organism evidence="1 2">
    <name type="scientific">Dryococelus australis</name>
    <dbReference type="NCBI Taxonomy" id="614101"/>
    <lineage>
        <taxon>Eukaryota</taxon>
        <taxon>Metazoa</taxon>
        <taxon>Ecdysozoa</taxon>
        <taxon>Arthropoda</taxon>
        <taxon>Hexapoda</taxon>
        <taxon>Insecta</taxon>
        <taxon>Pterygota</taxon>
        <taxon>Neoptera</taxon>
        <taxon>Polyneoptera</taxon>
        <taxon>Phasmatodea</taxon>
        <taxon>Verophasmatodea</taxon>
        <taxon>Anareolatae</taxon>
        <taxon>Phasmatidae</taxon>
        <taxon>Eurycanthinae</taxon>
        <taxon>Dryococelus</taxon>
    </lineage>
</organism>
<proteinExistence type="predicted"/>
<keyword evidence="2" id="KW-1185">Reference proteome</keyword>
<comment type="caution">
    <text evidence="1">The sequence shown here is derived from an EMBL/GenBank/DDBJ whole genome shotgun (WGS) entry which is preliminary data.</text>
</comment>
<dbReference type="EMBL" id="JARBHB010000002">
    <property type="protein sequence ID" value="KAJ8893859.1"/>
    <property type="molecule type" value="Genomic_DNA"/>
</dbReference>
<sequence length="83" mass="9415">MELIDIQCNTFNKVGIPKFYSYLLSQCSEMCQFAAGILPMFRSTYLCEQLTPQHLSSILKTASSQNMVVDIETLVSKKRCQIS</sequence>
<dbReference type="Proteomes" id="UP001159363">
    <property type="component" value="Chromosome 2"/>
</dbReference>
<feature type="non-terminal residue" evidence="1">
    <location>
        <position position="83"/>
    </location>
</feature>
<evidence type="ECO:0000313" key="2">
    <source>
        <dbReference type="Proteomes" id="UP001159363"/>
    </source>
</evidence>
<name>A0ABQ9IC88_9NEOP</name>
<protein>
    <submittedName>
        <fullName evidence="1">Uncharacterized protein</fullName>
    </submittedName>
</protein>
<evidence type="ECO:0000313" key="1">
    <source>
        <dbReference type="EMBL" id="KAJ8893859.1"/>
    </source>
</evidence>